<sequence>MIVFYHRLIGCVILGLQDLRTRGRASPAIYWIDKEWSEMLRIKMQKAFSAMRFWRSEGGAMLIFGLFVFIIILLVSGLAVDFMRYENNRVRVQATADRATLAAATLRETGDRKALVEDYFEKAGLSAYLHSVDVEEALNAASVTVRTTPGVNTLFMRWAGVDQLSSAEISSAREEVTNIEIVMVLDISGSMRWSDSHGMPRITRLRGAAKNFVSTVLNDDAPEAITISIVPYAGTVNPGREVFELLGGNAWHDYSHCPDLPRSAFGSTALPDASSMPQAPHFMYWPTDTGMDWGWCPIEANSILYHSSSKEDLHEYLDNLRLHDGTGTHYGMRWGAALLDPSSQWLTTALAASGTVDSAYIGRPAPWDDPDTLKVVVLMTDGMITEQFRPRRPGSSIFGRDGIEPTEEEQDKLNSLHITHQSLSSYRQRITTQGQNSADFDTACELSKQREVIIYTIAFETNTQGQNEMRECASGSGRYFNAVGLELDAAFAAIATSIQSLRLTQ</sequence>
<keyword evidence="1" id="KW-1133">Transmembrane helix</keyword>
<dbReference type="EMBL" id="CP024899">
    <property type="protein sequence ID" value="ATX65877.1"/>
    <property type="molecule type" value="Genomic_DNA"/>
</dbReference>
<dbReference type="InterPro" id="IPR028087">
    <property type="entry name" value="Tad_N"/>
</dbReference>
<gene>
    <name evidence="3" type="ORF">BG454_08585</name>
</gene>
<keyword evidence="1" id="KW-0472">Membrane</keyword>
<dbReference type="InterPro" id="IPR036465">
    <property type="entry name" value="vWFA_dom_sf"/>
</dbReference>
<keyword evidence="1" id="KW-0812">Transmembrane</keyword>
<protein>
    <recommendedName>
        <fullName evidence="2">Putative Flp pilus-assembly TadG-like N-terminal domain-containing protein</fullName>
    </recommendedName>
</protein>
<name>A0A2K8K8U8_9RHOB</name>
<organism evidence="3 4">
    <name type="scientific">Roseinatronobacter bogoriensis subsp. barguzinensis</name>
    <dbReference type="NCBI Taxonomy" id="441209"/>
    <lineage>
        <taxon>Bacteria</taxon>
        <taxon>Pseudomonadati</taxon>
        <taxon>Pseudomonadota</taxon>
        <taxon>Alphaproteobacteria</taxon>
        <taxon>Rhodobacterales</taxon>
        <taxon>Paracoccaceae</taxon>
        <taxon>Roseinatronobacter</taxon>
    </lineage>
</organism>
<keyword evidence="4" id="KW-1185">Reference proteome</keyword>
<dbReference type="STRING" id="441209.GCA_001870665_01494"/>
<accession>A0A2K8K8U8</accession>
<evidence type="ECO:0000256" key="1">
    <source>
        <dbReference type="SAM" id="Phobius"/>
    </source>
</evidence>
<dbReference type="KEGG" id="rbg:BG454_08585"/>
<dbReference type="Proteomes" id="UP000228948">
    <property type="component" value="Chromosome"/>
</dbReference>
<dbReference type="Pfam" id="PF13400">
    <property type="entry name" value="Tad"/>
    <property type="match status" value="1"/>
</dbReference>
<dbReference type="AlphaFoldDB" id="A0A2K8K8U8"/>
<evidence type="ECO:0000313" key="3">
    <source>
        <dbReference type="EMBL" id="ATX65877.1"/>
    </source>
</evidence>
<dbReference type="Gene3D" id="3.40.50.410">
    <property type="entry name" value="von Willebrand factor, type A domain"/>
    <property type="match status" value="1"/>
</dbReference>
<feature type="domain" description="Putative Flp pilus-assembly TadG-like N-terminal" evidence="2">
    <location>
        <begin position="59"/>
        <end position="104"/>
    </location>
</feature>
<feature type="transmembrane region" description="Helical" evidence="1">
    <location>
        <begin position="59"/>
        <end position="80"/>
    </location>
</feature>
<reference evidence="3 4" key="1">
    <citation type="submission" date="2017-11" db="EMBL/GenBank/DDBJ databases">
        <title>Revised Sequence and Annotation of the Rhodobaca barguzinensis strain alga05 Genome.</title>
        <authorList>
            <person name="Kopejtka K."/>
            <person name="Tomasch J.M."/>
            <person name="Bunk B."/>
            <person name="Koblizek M."/>
        </authorList>
    </citation>
    <scope>NUCLEOTIDE SEQUENCE [LARGE SCALE GENOMIC DNA]</scope>
    <source>
        <strain evidence="4">alga05</strain>
    </source>
</reference>
<evidence type="ECO:0000313" key="4">
    <source>
        <dbReference type="Proteomes" id="UP000228948"/>
    </source>
</evidence>
<evidence type="ECO:0000259" key="2">
    <source>
        <dbReference type="Pfam" id="PF13400"/>
    </source>
</evidence>
<proteinExistence type="predicted"/>
<dbReference type="SUPFAM" id="SSF53300">
    <property type="entry name" value="vWA-like"/>
    <property type="match status" value="1"/>
</dbReference>